<name>A0A0F9S029_9ZZZZ</name>
<accession>A0A0F9S029</accession>
<protein>
    <submittedName>
        <fullName evidence="1">Uncharacterized protein</fullName>
    </submittedName>
</protein>
<reference evidence="1" key="1">
    <citation type="journal article" date="2015" name="Nature">
        <title>Complex archaea that bridge the gap between prokaryotes and eukaryotes.</title>
        <authorList>
            <person name="Spang A."/>
            <person name="Saw J.H."/>
            <person name="Jorgensen S.L."/>
            <person name="Zaremba-Niedzwiedzka K."/>
            <person name="Martijn J."/>
            <person name="Lind A.E."/>
            <person name="van Eijk R."/>
            <person name="Schleper C."/>
            <person name="Guy L."/>
            <person name="Ettema T.J."/>
        </authorList>
    </citation>
    <scope>NUCLEOTIDE SEQUENCE</scope>
</reference>
<dbReference type="AlphaFoldDB" id="A0A0F9S029"/>
<dbReference type="EMBL" id="LAZR01000696">
    <property type="protein sequence ID" value="KKN60434.1"/>
    <property type="molecule type" value="Genomic_DNA"/>
</dbReference>
<gene>
    <name evidence="1" type="ORF">LCGC14_0531920</name>
</gene>
<sequence>MKIFLGLEKEEIGALSSQLNKALLESQKGLGVTITSRDDLRGDFFVPGKVRRGPKFDSVFFYAILNFINSDN</sequence>
<organism evidence="1">
    <name type="scientific">marine sediment metagenome</name>
    <dbReference type="NCBI Taxonomy" id="412755"/>
    <lineage>
        <taxon>unclassified sequences</taxon>
        <taxon>metagenomes</taxon>
        <taxon>ecological metagenomes</taxon>
    </lineage>
</organism>
<comment type="caution">
    <text evidence="1">The sequence shown here is derived from an EMBL/GenBank/DDBJ whole genome shotgun (WGS) entry which is preliminary data.</text>
</comment>
<proteinExistence type="predicted"/>
<evidence type="ECO:0000313" key="1">
    <source>
        <dbReference type="EMBL" id="KKN60434.1"/>
    </source>
</evidence>